<feature type="repeat" description="ANK" evidence="3">
    <location>
        <begin position="592"/>
        <end position="627"/>
    </location>
</feature>
<dbReference type="KEGG" id="maw:19246486"/>
<evidence type="ECO:0000256" key="4">
    <source>
        <dbReference type="SAM" id="MobiDB-lite"/>
    </source>
</evidence>
<protein>
    <submittedName>
        <fullName evidence="5">Pfs, NACHT and Ankyrin domain protein</fullName>
    </submittedName>
</protein>
<dbReference type="InterPro" id="IPR036770">
    <property type="entry name" value="Ankyrin_rpt-contain_sf"/>
</dbReference>
<keyword evidence="2 3" id="KW-0040">ANK repeat</keyword>
<accession>E9DX27</accession>
<dbReference type="PRINTS" id="PR01415">
    <property type="entry name" value="ANKYRIN"/>
</dbReference>
<dbReference type="EMBL" id="GL698479">
    <property type="protein sequence ID" value="EFY91890.1"/>
    <property type="molecule type" value="Genomic_DNA"/>
</dbReference>
<evidence type="ECO:0000256" key="2">
    <source>
        <dbReference type="ARBA" id="ARBA00023043"/>
    </source>
</evidence>
<feature type="repeat" description="ANK" evidence="3">
    <location>
        <begin position="450"/>
        <end position="482"/>
    </location>
</feature>
<sequence>MSEETALEECSSDRGGSPEKDGQSFSSALEQISKQELDNRNFATHILTWLKFAKENPTAVELVQSYAIQQTKDASNRDLDRPEGDIPSVCKGLVTMDPSTKIVRAVHKSVLGLAQECELVHPDPLLYILRACLTYLEYDELAIPMRSQREINIRLQKYPLLKYAAGRLMSDPRGGRKEAVAEAKALITEFLHDNSRATSWYQVVARRPNVRITGLHAAIHMSKPTIAYALLKPGKGGNVNARDSRGETPLHWAAARQHPSLVRLLLKNSARLDCKDSSGDTPLQKALMPWPGRHPYARIRTVYELVLRAGIGAAQMSISKGSGHTPIHLPEEHGSGKLARFLVRCQPVKSIGGEDGRWSAWRQITKSVLLHAGAHVSRPTRDPERWHPLIEAVRCGNGYWARALLQSGVPVDVQDAQGMTPLRCAIVSDREFLVRLLLENGADVNYTYEEEITPLMEACRLGRSDIVSLLLGWGASPNDRNQDGSTALHYAAGLLPGSHSKQSTYSLIAKQADPSIRNCRGVSALDIAATNSDGDLVPLLLAHGAWTMHRTAQRDMLSSALHRASLHGHVDFIQQLARSDVFREAKDMQDATGATALHLAVGGPETSRLQTMTALVDLGVDLDVRDNKGRTPLMLAYADDMDSEVDMLLRNGADISFDPKNGDG</sequence>
<dbReference type="SUPFAM" id="SSF48403">
    <property type="entry name" value="Ankyrin repeat"/>
    <property type="match status" value="2"/>
</dbReference>
<reference evidence="5 6" key="1">
    <citation type="journal article" date="2011" name="PLoS Genet.">
        <title>Genome sequencing and comparative transcriptomics of the model entomopathogenic fungi Metarhizium anisopliae and M. acridum.</title>
        <authorList>
            <person name="Gao Q."/>
            <person name="Jin K."/>
            <person name="Ying S.H."/>
            <person name="Zhang Y."/>
            <person name="Xiao G."/>
            <person name="Shang Y."/>
            <person name="Duan Z."/>
            <person name="Hu X."/>
            <person name="Xie X.Q."/>
            <person name="Zhou G."/>
            <person name="Peng G."/>
            <person name="Luo Z."/>
            <person name="Huang W."/>
            <person name="Wang B."/>
            <person name="Fang W."/>
            <person name="Wang S."/>
            <person name="Zhong Y."/>
            <person name="Ma L.J."/>
            <person name="St Leger R.J."/>
            <person name="Zhao G.P."/>
            <person name="Pei Y."/>
            <person name="Feng M.G."/>
            <person name="Xia Y."/>
            <person name="Wang C."/>
        </authorList>
    </citation>
    <scope>NUCLEOTIDE SEQUENCE [LARGE SCALE GENOMIC DNA]</scope>
    <source>
        <strain evidence="5 6">CQMa 102</strain>
    </source>
</reference>
<evidence type="ECO:0000313" key="6">
    <source>
        <dbReference type="Proteomes" id="UP000002499"/>
    </source>
</evidence>
<dbReference type="Pfam" id="PF12796">
    <property type="entry name" value="Ank_2"/>
    <property type="match status" value="4"/>
</dbReference>
<evidence type="ECO:0000256" key="3">
    <source>
        <dbReference type="PROSITE-ProRule" id="PRU00023"/>
    </source>
</evidence>
<dbReference type="HOGENOM" id="CLU_413361_0_0_1"/>
<dbReference type="eggNOG" id="KOG4177">
    <property type="taxonomic scope" value="Eukaryota"/>
</dbReference>
<dbReference type="PROSITE" id="PS50088">
    <property type="entry name" value="ANK_REPEAT"/>
    <property type="match status" value="5"/>
</dbReference>
<dbReference type="InParanoid" id="E9DX27"/>
<dbReference type="PROSITE" id="PS50297">
    <property type="entry name" value="ANK_REP_REGION"/>
    <property type="match status" value="5"/>
</dbReference>
<dbReference type="STRING" id="655827.E9DX27"/>
<dbReference type="PANTHER" id="PTHR24198:SF165">
    <property type="entry name" value="ANKYRIN REPEAT-CONTAINING PROTEIN-RELATED"/>
    <property type="match status" value="1"/>
</dbReference>
<dbReference type="InterPro" id="IPR002110">
    <property type="entry name" value="Ankyrin_rpt"/>
</dbReference>
<name>E9DX27_METAQ</name>
<evidence type="ECO:0000313" key="5">
    <source>
        <dbReference type="EMBL" id="EFY91890.1"/>
    </source>
</evidence>
<evidence type="ECO:0000256" key="1">
    <source>
        <dbReference type="ARBA" id="ARBA00022737"/>
    </source>
</evidence>
<proteinExistence type="predicted"/>
<keyword evidence="6" id="KW-1185">Reference proteome</keyword>
<organism evidence="6">
    <name type="scientific">Metarhizium acridum (strain CQMa 102)</name>
    <dbReference type="NCBI Taxonomy" id="655827"/>
    <lineage>
        <taxon>Eukaryota</taxon>
        <taxon>Fungi</taxon>
        <taxon>Dikarya</taxon>
        <taxon>Ascomycota</taxon>
        <taxon>Pezizomycotina</taxon>
        <taxon>Sordariomycetes</taxon>
        <taxon>Hypocreomycetidae</taxon>
        <taxon>Hypocreales</taxon>
        <taxon>Clavicipitaceae</taxon>
        <taxon>Metarhizium</taxon>
    </lineage>
</organism>
<dbReference type="PANTHER" id="PTHR24198">
    <property type="entry name" value="ANKYRIN REPEAT AND PROTEIN KINASE DOMAIN-CONTAINING PROTEIN"/>
    <property type="match status" value="1"/>
</dbReference>
<dbReference type="AlphaFoldDB" id="E9DX27"/>
<dbReference type="OrthoDB" id="194358at2759"/>
<dbReference type="GeneID" id="19246486"/>
<dbReference type="Proteomes" id="UP000002499">
    <property type="component" value="Unassembled WGS sequence"/>
</dbReference>
<feature type="repeat" description="ANK" evidence="3">
    <location>
        <begin position="628"/>
        <end position="660"/>
    </location>
</feature>
<gene>
    <name evidence="5" type="ORF">MAC_02175</name>
</gene>
<feature type="repeat" description="ANK" evidence="3">
    <location>
        <begin position="417"/>
        <end position="449"/>
    </location>
</feature>
<dbReference type="SMART" id="SM00248">
    <property type="entry name" value="ANK"/>
    <property type="match status" value="11"/>
</dbReference>
<keyword evidence="1" id="KW-0677">Repeat</keyword>
<dbReference type="Gene3D" id="1.25.40.20">
    <property type="entry name" value="Ankyrin repeat-containing domain"/>
    <property type="match status" value="3"/>
</dbReference>
<feature type="region of interest" description="Disordered" evidence="4">
    <location>
        <begin position="1"/>
        <end position="25"/>
    </location>
</feature>
<feature type="repeat" description="ANK" evidence="3">
    <location>
        <begin position="245"/>
        <end position="277"/>
    </location>
</feature>